<gene>
    <name evidence="2" type="ORF">GA0070611_0632</name>
</gene>
<keyword evidence="3" id="KW-1185">Reference proteome</keyword>
<dbReference type="EMBL" id="LT594323">
    <property type="protein sequence ID" value="SBT38668.1"/>
    <property type="molecule type" value="Genomic_DNA"/>
</dbReference>
<dbReference type="Gene3D" id="3.10.350.10">
    <property type="entry name" value="LysM domain"/>
    <property type="match status" value="1"/>
</dbReference>
<evidence type="ECO:0008006" key="4">
    <source>
        <dbReference type="Google" id="ProtNLM"/>
    </source>
</evidence>
<evidence type="ECO:0000313" key="3">
    <source>
        <dbReference type="Proteomes" id="UP000199385"/>
    </source>
</evidence>
<sequence>MPQESPGRGDRLAEYVRPTVYAPPVQTAPRRSAQRASSLARMIRAAVGSAAFLGGLPALLLLLGGNPVRRLPSGSQLVAWFDQPSGRFTPTVLAGAVIWVLWLLWAALALLLVAELVALATRSRIRVLRLPAPLHRLVFGLAGTAAIAVTSAGNLSAIDGGGRSPAAVAPVDAAQAVPRQAVARGPALIQVAHTRYLYTVERHDTLSKVAKDWLGDADRWPEICRLNKHRHFPEVGGTLRDCDLIYPGWEPWSSTAS</sequence>
<dbReference type="CDD" id="cd00118">
    <property type="entry name" value="LysM"/>
    <property type="match status" value="1"/>
</dbReference>
<evidence type="ECO:0000256" key="1">
    <source>
        <dbReference type="SAM" id="Phobius"/>
    </source>
</evidence>
<dbReference type="Proteomes" id="UP000199385">
    <property type="component" value="Chromosome I"/>
</dbReference>
<feature type="transmembrane region" description="Helical" evidence="1">
    <location>
        <begin position="96"/>
        <end position="120"/>
    </location>
</feature>
<accession>A0A1A8Z4G1</accession>
<keyword evidence="1" id="KW-0812">Transmembrane</keyword>
<keyword evidence="1" id="KW-0472">Membrane</keyword>
<organism evidence="2 3">
    <name type="scientific">Micromonospora auratinigra</name>
    <dbReference type="NCBI Taxonomy" id="261654"/>
    <lineage>
        <taxon>Bacteria</taxon>
        <taxon>Bacillati</taxon>
        <taxon>Actinomycetota</taxon>
        <taxon>Actinomycetes</taxon>
        <taxon>Micromonosporales</taxon>
        <taxon>Micromonosporaceae</taxon>
        <taxon>Micromonospora</taxon>
    </lineage>
</organism>
<reference evidence="3" key="1">
    <citation type="submission" date="2016-06" db="EMBL/GenBank/DDBJ databases">
        <authorList>
            <person name="Varghese N."/>
            <person name="Submissions Spin"/>
        </authorList>
    </citation>
    <scope>NUCLEOTIDE SEQUENCE [LARGE SCALE GENOMIC DNA]</scope>
    <source>
        <strain evidence="3">DSM 44815</strain>
    </source>
</reference>
<proteinExistence type="predicted"/>
<name>A0A1A8Z4G1_9ACTN</name>
<dbReference type="InterPro" id="IPR036779">
    <property type="entry name" value="LysM_dom_sf"/>
</dbReference>
<dbReference type="InterPro" id="IPR018392">
    <property type="entry name" value="LysM"/>
</dbReference>
<dbReference type="PATRIC" id="fig|261654.4.peg.635"/>
<feature type="transmembrane region" description="Helical" evidence="1">
    <location>
        <begin position="42"/>
        <end position="63"/>
    </location>
</feature>
<keyword evidence="1" id="KW-1133">Transmembrane helix</keyword>
<evidence type="ECO:0000313" key="2">
    <source>
        <dbReference type="EMBL" id="SBT38668.1"/>
    </source>
</evidence>
<dbReference type="STRING" id="261654.GA0070611_0632"/>
<dbReference type="AlphaFoldDB" id="A0A1A8Z4G1"/>
<protein>
    <recommendedName>
        <fullName evidence="4">LysM domain-containing protein</fullName>
    </recommendedName>
</protein>